<organism evidence="1 3">
    <name type="scientific">Pseudomonas amygdali pv. lachrymans</name>
    <name type="common">Pseudomonas syringae pv. lachrymans</name>
    <dbReference type="NCBI Taxonomy" id="53707"/>
    <lineage>
        <taxon>Bacteria</taxon>
        <taxon>Pseudomonadati</taxon>
        <taxon>Pseudomonadota</taxon>
        <taxon>Gammaproteobacteria</taxon>
        <taxon>Pseudomonadales</taxon>
        <taxon>Pseudomonadaceae</taxon>
        <taxon>Pseudomonas</taxon>
        <taxon>Pseudomonas amygdali</taxon>
    </lineage>
</organism>
<dbReference type="EMBL" id="LGLK01000057">
    <property type="protein sequence ID" value="KPC18171.1"/>
    <property type="molecule type" value="Genomic_DNA"/>
</dbReference>
<keyword evidence="3" id="KW-1185">Reference proteome</keyword>
<dbReference type="Proteomes" id="UP000037943">
    <property type="component" value="Unassembled WGS sequence"/>
</dbReference>
<evidence type="ECO:0000313" key="3">
    <source>
        <dbReference type="Proteomes" id="UP000037943"/>
    </source>
</evidence>
<gene>
    <name evidence="1" type="ORF">AC499_0414</name>
    <name evidence="2" type="ORF">AC499_1373</name>
</gene>
<reference evidence="1 3" key="2">
    <citation type="submission" date="2015-10" db="EMBL/GenBank/DDBJ databases">
        <title>Comparative genomics and high-throughput reverse genetic screens identify a new phytobacterial MAMP and an Arabidopsis receptor required for immune elicitation.</title>
        <authorList>
            <person name="Mott G.A."/>
            <person name="Thakur S."/>
            <person name="Wang P.W."/>
            <person name="Desveaux D."/>
            <person name="Guttman D.S."/>
        </authorList>
    </citation>
    <scope>NUCLEOTIDE SEQUENCE [LARGE SCALE GENOMIC DNA]</scope>
    <source>
        <strain evidence="1 3">107</strain>
    </source>
</reference>
<name>A0ABR5KQW8_PSEAV</name>
<accession>A0ABR5KQW8</accession>
<sequence>MPHHWLNDLPENERGLSIVRATPRSSIRGQRCLSKPGGRVARALSIRSAGCMLVKTARPQQWGHDPSFPQCRTPHGSFRTLIMNYGHAPFLYNWLPNYADPTSGVSLDRDTLVKGAVQKHALRYFQWVASQCHRNHIKDAFLHMLDMNPSCKFEDMGFDSKDNLLNVTLALALMEDIESLSPYLVDDRASLKTLKALISDYAPGCDVDLVRQVSRKGGLSWKSFCDLYSVDQVSLAIKVVVDDNLEAFQALIRENSSLAQQALARVAYDPLTNIRAYLSDGPTEISEQEYTARFNQQMTLLQSSGYRALINPNKPCSLSLEKSPQSSSFQYSTIECTDHQLRAFPSHIEMLRKGLKTYLKTFSSHNESLRGALSSAQFKLATQMIDDFQRAGVSRSDVLVMGILNYRGLSDYDLTTQDERAAQLPLRLLDAAADLADKPNTLMAITKLEQVHYLISQEPLHVIEGACTEPRHWQVLFRMTNDQKYLPMLKERVEQVFCEDLGL</sequence>
<evidence type="ECO:0000313" key="2">
    <source>
        <dbReference type="EMBL" id="KPC18171.1"/>
    </source>
</evidence>
<protein>
    <submittedName>
        <fullName evidence="1">Uncharacterized protein</fullName>
    </submittedName>
</protein>
<dbReference type="EMBL" id="LGLK01000057">
    <property type="protein sequence ID" value="KPC17212.1"/>
    <property type="molecule type" value="Genomic_DNA"/>
</dbReference>
<proteinExistence type="predicted"/>
<evidence type="ECO:0000313" key="1">
    <source>
        <dbReference type="EMBL" id="KPC17212.1"/>
    </source>
</evidence>
<reference evidence="1 3" key="1">
    <citation type="submission" date="2015-07" db="EMBL/GenBank/DDBJ databases">
        <authorList>
            <person name="O'Brien H.E."/>
            <person name="Thakur S."/>
            <person name="Gong Y."/>
            <person name="Wang P.W."/>
            <person name="Guttman D.S."/>
        </authorList>
    </citation>
    <scope>NUCLEOTIDE SEQUENCE [LARGE SCALE GENOMIC DNA]</scope>
    <source>
        <strain evidence="1 3">107</strain>
    </source>
</reference>
<comment type="caution">
    <text evidence="1">The sequence shown here is derived from an EMBL/GenBank/DDBJ whole genome shotgun (WGS) entry which is preliminary data.</text>
</comment>